<gene>
    <name evidence="1" type="ORF">OYC64_004719</name>
</gene>
<reference evidence="1 2" key="1">
    <citation type="journal article" date="2022" name="G3 (Bethesda)">
        <title>Evaluating Illumina-, Nanopore-, and PacBio-based genome assembly strategies with the bald notothen, Trematomus borchgrevinki.</title>
        <authorList>
            <person name="Rayamajhi N."/>
            <person name="Cheng C.C."/>
            <person name="Catchen J.M."/>
        </authorList>
    </citation>
    <scope>NUCLEOTIDE SEQUENCE [LARGE SCALE GENOMIC DNA]</scope>
    <source>
        <strain evidence="1">AGRC-2024</strain>
    </source>
</reference>
<proteinExistence type="predicted"/>
<dbReference type="Proteomes" id="UP001619887">
    <property type="component" value="Unassembled WGS sequence"/>
</dbReference>
<accession>A0ABD2GD21</accession>
<organism evidence="1 2">
    <name type="scientific">Pagothenia borchgrevinki</name>
    <name type="common">Bald rockcod</name>
    <name type="synonym">Trematomus borchgrevinki</name>
    <dbReference type="NCBI Taxonomy" id="8213"/>
    <lineage>
        <taxon>Eukaryota</taxon>
        <taxon>Metazoa</taxon>
        <taxon>Chordata</taxon>
        <taxon>Craniata</taxon>
        <taxon>Vertebrata</taxon>
        <taxon>Euteleostomi</taxon>
        <taxon>Actinopterygii</taxon>
        <taxon>Neopterygii</taxon>
        <taxon>Teleostei</taxon>
        <taxon>Neoteleostei</taxon>
        <taxon>Acanthomorphata</taxon>
        <taxon>Eupercaria</taxon>
        <taxon>Perciformes</taxon>
        <taxon>Notothenioidei</taxon>
        <taxon>Nototheniidae</taxon>
        <taxon>Pagothenia</taxon>
    </lineage>
</organism>
<evidence type="ECO:0000313" key="2">
    <source>
        <dbReference type="Proteomes" id="UP001619887"/>
    </source>
</evidence>
<evidence type="ECO:0000313" key="1">
    <source>
        <dbReference type="EMBL" id="KAL3052017.1"/>
    </source>
</evidence>
<comment type="caution">
    <text evidence="1">The sequence shown here is derived from an EMBL/GenBank/DDBJ whole genome shotgun (WGS) entry which is preliminary data.</text>
</comment>
<dbReference type="AlphaFoldDB" id="A0ABD2GD21"/>
<sequence length="24" mass="2804">METHLIKRSNMRNLDLDLHPAVCP</sequence>
<name>A0ABD2GD21_PAGBO</name>
<protein>
    <submittedName>
        <fullName evidence="1">Uncharacterized protein</fullName>
    </submittedName>
</protein>
<reference evidence="1 2" key="2">
    <citation type="journal article" date="2024" name="G3 (Bethesda)">
        <title>The genome of the cryopelagic Antarctic bald notothen, Trematomus borchgrevinki.</title>
        <authorList>
            <person name="Rayamajhi N."/>
            <person name="Rivera-Colon A.G."/>
            <person name="Minhas B.F."/>
            <person name="Cheng C.C."/>
            <person name="Catchen J.M."/>
        </authorList>
    </citation>
    <scope>NUCLEOTIDE SEQUENCE [LARGE SCALE GENOMIC DNA]</scope>
    <source>
        <strain evidence="1">AGRC-2024</strain>
    </source>
</reference>
<keyword evidence="2" id="KW-1185">Reference proteome</keyword>
<dbReference type="EMBL" id="JBIYXZ010002079">
    <property type="protein sequence ID" value="KAL3052017.1"/>
    <property type="molecule type" value="Genomic_DNA"/>
</dbReference>